<dbReference type="GO" id="GO:0005737">
    <property type="term" value="C:cytoplasm"/>
    <property type="evidence" value="ECO:0007669"/>
    <property type="project" value="UniProtKB-SubCell"/>
</dbReference>
<reference evidence="6 7" key="1">
    <citation type="journal article" date="2010" name="Proc. Natl. Acad. Sci. U.S.A.">
        <title>Enigmatic, ultrasmall, uncultivated Archaea.</title>
        <authorList>
            <person name="Baker B.J."/>
            <person name="Comolli L.R."/>
            <person name="Dick G.J."/>
            <person name="Hauser L.J."/>
            <person name="Hyatt D."/>
            <person name="Dill B.D."/>
            <person name="Land M.L."/>
            <person name="Verberkmoes N.C."/>
            <person name="Hettich R.L."/>
            <person name="Banfield J.F."/>
        </authorList>
    </citation>
    <scope>NUCLEOTIDE SEQUENCE [LARGE SCALE GENOMIC DNA]</scope>
</reference>
<organism evidence="6 7">
    <name type="scientific">Candidatus Parvarchaeum acidiphilum ARMAN-4</name>
    <dbReference type="NCBI Taxonomy" id="662760"/>
    <lineage>
        <taxon>Archaea</taxon>
        <taxon>Candidatus Parvarchaeota</taxon>
        <taxon>Candidatus Parvarchaeum</taxon>
    </lineage>
</organism>
<feature type="binding site" evidence="4">
    <location>
        <position position="41"/>
    </location>
    <ligand>
        <name>a divalent metal cation</name>
        <dbReference type="ChEBI" id="CHEBI:60240"/>
    </ligand>
</feature>
<dbReference type="InterPro" id="IPR002828">
    <property type="entry name" value="SurE-like_Pase/nucleotidase"/>
</dbReference>
<dbReference type="NCBIfam" id="TIGR00087">
    <property type="entry name" value="surE"/>
    <property type="match status" value="1"/>
</dbReference>
<comment type="similarity">
    <text evidence="1 4">Belongs to the SurE nucleotidase family.</text>
</comment>
<sequence>MVVLITNDDGYKTEGLHTLYRAAKKVFGSEVMVVSPDKLQSSSGMSFTFHKPLRVEKINYKGMPCYTVSGTPADCVFMSIYHLFKNKVSMVLSGINEGMNAGLETVYSSGTISAAMFAAISEVPSIAFSKNLSVDMKQEDIDKSMKSSYESVVKILENIKTKKFPRNIDMININLPLKINKKTEIKIVKTDKRVFDDIVIKKKDPNGKDYYWLYGTLRKDLDKDADLYNLFNQKITVTPIKLSTTEELHIKTLKDIFHNQ</sequence>
<protein>
    <recommendedName>
        <fullName evidence="4">5'-nucleotidase SurE</fullName>
        <ecNumber evidence="4">3.1.3.5</ecNumber>
    </recommendedName>
    <alternativeName>
        <fullName evidence="4">Nucleoside 5'-monophosphate phosphohydrolase</fullName>
    </alternativeName>
</protein>
<feature type="binding site" evidence="4">
    <location>
        <position position="8"/>
    </location>
    <ligand>
        <name>a divalent metal cation</name>
        <dbReference type="ChEBI" id="CHEBI:60240"/>
    </ligand>
</feature>
<feature type="binding site" evidence="4">
    <location>
        <position position="96"/>
    </location>
    <ligand>
        <name>a divalent metal cation</name>
        <dbReference type="ChEBI" id="CHEBI:60240"/>
    </ligand>
</feature>
<keyword evidence="4" id="KW-0547">Nucleotide-binding</keyword>
<name>D2EF06_PARA4</name>
<evidence type="ECO:0000256" key="4">
    <source>
        <dbReference type="HAMAP-Rule" id="MF_00060"/>
    </source>
</evidence>
<dbReference type="GO" id="GO:0008253">
    <property type="term" value="F:5'-nucleotidase activity"/>
    <property type="evidence" value="ECO:0007669"/>
    <property type="project" value="UniProtKB-UniRule"/>
</dbReference>
<gene>
    <name evidence="4" type="primary">surE</name>
    <name evidence="6" type="ORF">BJBARM4_0313</name>
</gene>
<dbReference type="SUPFAM" id="SSF64167">
    <property type="entry name" value="SurE-like"/>
    <property type="match status" value="1"/>
</dbReference>
<dbReference type="HAMAP" id="MF_00060">
    <property type="entry name" value="SurE"/>
    <property type="match status" value="1"/>
</dbReference>
<dbReference type="Pfam" id="PF01975">
    <property type="entry name" value="SurE"/>
    <property type="match status" value="1"/>
</dbReference>
<accession>D2EF06</accession>
<keyword evidence="2 4" id="KW-0479">Metal-binding</keyword>
<keyword evidence="3 4" id="KW-0378">Hydrolase</keyword>
<dbReference type="EMBL" id="GG730042">
    <property type="protein sequence ID" value="EEZ93112.1"/>
    <property type="molecule type" value="Genomic_DNA"/>
</dbReference>
<evidence type="ECO:0000313" key="6">
    <source>
        <dbReference type="EMBL" id="EEZ93112.1"/>
    </source>
</evidence>
<evidence type="ECO:0000256" key="2">
    <source>
        <dbReference type="ARBA" id="ARBA00022723"/>
    </source>
</evidence>
<comment type="subcellular location">
    <subcellularLocation>
        <location evidence="4">Cytoplasm</location>
    </subcellularLocation>
</comment>
<keyword evidence="4" id="KW-0963">Cytoplasm</keyword>
<dbReference type="InterPro" id="IPR030048">
    <property type="entry name" value="SurE"/>
</dbReference>
<dbReference type="GO" id="GO:0046872">
    <property type="term" value="F:metal ion binding"/>
    <property type="evidence" value="ECO:0007669"/>
    <property type="project" value="UniProtKB-UniRule"/>
</dbReference>
<proteinExistence type="inferred from homology"/>
<comment type="function">
    <text evidence="4">Nucleotidase that shows phosphatase activity on nucleoside 5'-monophosphates.</text>
</comment>
<evidence type="ECO:0000313" key="7">
    <source>
        <dbReference type="Proteomes" id="UP000009375"/>
    </source>
</evidence>
<dbReference type="PANTHER" id="PTHR30457:SF0">
    <property type="entry name" value="PHOSPHATASE, PUTATIVE (AFU_ORTHOLOGUE AFUA_4G01070)-RELATED"/>
    <property type="match status" value="1"/>
</dbReference>
<feature type="domain" description="Survival protein SurE-like phosphatase/nucleotidase" evidence="5">
    <location>
        <begin position="3"/>
        <end position="193"/>
    </location>
</feature>
<dbReference type="AlphaFoldDB" id="D2EF06"/>
<evidence type="ECO:0000256" key="3">
    <source>
        <dbReference type="ARBA" id="ARBA00022801"/>
    </source>
</evidence>
<comment type="cofactor">
    <cofactor evidence="4">
        <name>a divalent metal cation</name>
        <dbReference type="ChEBI" id="CHEBI:60240"/>
    </cofactor>
    <text evidence="4">Binds 1 divalent metal cation per subunit.</text>
</comment>
<dbReference type="InterPro" id="IPR036523">
    <property type="entry name" value="SurE-like_sf"/>
</dbReference>
<dbReference type="Gene3D" id="3.40.1210.10">
    <property type="entry name" value="Survival protein SurE-like phosphatase/nucleotidase"/>
    <property type="match status" value="1"/>
</dbReference>
<evidence type="ECO:0000256" key="1">
    <source>
        <dbReference type="ARBA" id="ARBA00011062"/>
    </source>
</evidence>
<comment type="catalytic activity">
    <reaction evidence="4">
        <text>a ribonucleoside 5'-phosphate + H2O = a ribonucleoside + phosphate</text>
        <dbReference type="Rhea" id="RHEA:12484"/>
        <dbReference type="ChEBI" id="CHEBI:15377"/>
        <dbReference type="ChEBI" id="CHEBI:18254"/>
        <dbReference type="ChEBI" id="CHEBI:43474"/>
        <dbReference type="ChEBI" id="CHEBI:58043"/>
        <dbReference type="EC" id="3.1.3.5"/>
    </reaction>
</comment>
<dbReference type="Proteomes" id="UP000009375">
    <property type="component" value="Unassembled WGS sequence"/>
</dbReference>
<feature type="binding site" evidence="4">
    <location>
        <position position="9"/>
    </location>
    <ligand>
        <name>a divalent metal cation</name>
        <dbReference type="ChEBI" id="CHEBI:60240"/>
    </ligand>
</feature>
<evidence type="ECO:0000259" key="5">
    <source>
        <dbReference type="Pfam" id="PF01975"/>
    </source>
</evidence>
<dbReference type="PANTHER" id="PTHR30457">
    <property type="entry name" value="5'-NUCLEOTIDASE SURE"/>
    <property type="match status" value="1"/>
</dbReference>
<dbReference type="GO" id="GO:0000166">
    <property type="term" value="F:nucleotide binding"/>
    <property type="evidence" value="ECO:0007669"/>
    <property type="project" value="UniProtKB-KW"/>
</dbReference>
<dbReference type="EC" id="3.1.3.5" evidence="4"/>